<evidence type="ECO:0000256" key="4">
    <source>
        <dbReference type="ARBA" id="ARBA00023065"/>
    </source>
</evidence>
<dbReference type="GO" id="GO:0016020">
    <property type="term" value="C:membrane"/>
    <property type="evidence" value="ECO:0007669"/>
    <property type="project" value="UniProtKB-SubCell"/>
</dbReference>
<sequence>MFIIEEMRAQFRYNLISIKAVFTGVIMSSIVFRIFNGEGAVIEVGKLTNAPVNTLWLYLILGMIFGVVGPLFNTFILRAQDMFQRIHGGNTTKWVLMGGLLGGMCGVLGFIEPNAAGGGFGLIPIAAAGNFSVGLLLLYVYLPGYHDGTVLLFRRARGDFCPRCWRWVRCSGPHLVWRLKWAFPPITLKPGPLRWPEWGRCWPRPCVRP</sequence>
<dbReference type="InterPro" id="IPR001807">
    <property type="entry name" value="ClC"/>
</dbReference>
<reference evidence="7 8" key="1">
    <citation type="submission" date="2018-06" db="EMBL/GenBank/DDBJ databases">
        <authorList>
            <consortium name="Pathogen Informatics"/>
            <person name="Doyle S."/>
        </authorList>
    </citation>
    <scope>NUCLEOTIDE SEQUENCE [LARGE SCALE GENOMIC DNA]</scope>
    <source>
        <strain evidence="7 8">NCTC12123</strain>
    </source>
</reference>
<keyword evidence="2 6" id="KW-0812">Transmembrane</keyword>
<evidence type="ECO:0000256" key="2">
    <source>
        <dbReference type="ARBA" id="ARBA00022692"/>
    </source>
</evidence>
<dbReference type="STRING" id="640513.Entas_0753"/>
<name>A0A376FMF0_ENTAS</name>
<dbReference type="EMBL" id="UFYI01000007">
    <property type="protein sequence ID" value="STD26198.1"/>
    <property type="molecule type" value="Genomic_DNA"/>
</dbReference>
<feature type="transmembrane region" description="Helical" evidence="6">
    <location>
        <begin position="94"/>
        <end position="111"/>
    </location>
</feature>
<evidence type="ECO:0000313" key="8">
    <source>
        <dbReference type="Proteomes" id="UP000255163"/>
    </source>
</evidence>
<dbReference type="Gene3D" id="1.10.3080.10">
    <property type="entry name" value="Clc chloride channel"/>
    <property type="match status" value="1"/>
</dbReference>
<evidence type="ECO:0000256" key="3">
    <source>
        <dbReference type="ARBA" id="ARBA00022989"/>
    </source>
</evidence>
<keyword evidence="5 6" id="KW-0472">Membrane</keyword>
<dbReference type="Pfam" id="PF00654">
    <property type="entry name" value="Voltage_CLC"/>
    <property type="match status" value="1"/>
</dbReference>
<organism evidence="7 8">
    <name type="scientific">Enterobacter asburiae</name>
    <dbReference type="NCBI Taxonomy" id="61645"/>
    <lineage>
        <taxon>Bacteria</taxon>
        <taxon>Pseudomonadati</taxon>
        <taxon>Pseudomonadota</taxon>
        <taxon>Gammaproteobacteria</taxon>
        <taxon>Enterobacterales</taxon>
        <taxon>Enterobacteriaceae</taxon>
        <taxon>Enterobacter</taxon>
        <taxon>Enterobacter cloacae complex</taxon>
    </lineage>
</organism>
<comment type="subcellular location">
    <subcellularLocation>
        <location evidence="1">Membrane</location>
        <topology evidence="1">Multi-pass membrane protein</topology>
    </subcellularLocation>
</comment>
<feature type="transmembrane region" description="Helical" evidence="6">
    <location>
        <begin position="123"/>
        <end position="142"/>
    </location>
</feature>
<evidence type="ECO:0000313" key="7">
    <source>
        <dbReference type="EMBL" id="STD26198.1"/>
    </source>
</evidence>
<evidence type="ECO:0000256" key="5">
    <source>
        <dbReference type="ARBA" id="ARBA00023136"/>
    </source>
</evidence>
<dbReference type="Proteomes" id="UP000255163">
    <property type="component" value="Unassembled WGS sequence"/>
</dbReference>
<dbReference type="AlphaFoldDB" id="A0A376FMF0"/>
<dbReference type="InterPro" id="IPR014743">
    <property type="entry name" value="Cl-channel_core"/>
</dbReference>
<keyword evidence="4" id="KW-0406">Ion transport</keyword>
<accession>A0A376FMF0</accession>
<feature type="transmembrane region" description="Helical" evidence="6">
    <location>
        <begin position="12"/>
        <end position="35"/>
    </location>
</feature>
<gene>
    <name evidence="7" type="primary">clcA_2</name>
    <name evidence="7" type="ORF">NCTC12123_05462</name>
</gene>
<dbReference type="GO" id="GO:0015108">
    <property type="term" value="F:chloride transmembrane transporter activity"/>
    <property type="evidence" value="ECO:0007669"/>
    <property type="project" value="InterPro"/>
</dbReference>
<protein>
    <submittedName>
        <fullName evidence="7">Chloride channel protein</fullName>
    </submittedName>
</protein>
<proteinExistence type="predicted"/>
<dbReference type="SUPFAM" id="SSF81340">
    <property type="entry name" value="Clc chloride channel"/>
    <property type="match status" value="1"/>
</dbReference>
<keyword evidence="3 6" id="KW-1133">Transmembrane helix</keyword>
<feature type="transmembrane region" description="Helical" evidence="6">
    <location>
        <begin position="55"/>
        <end position="73"/>
    </location>
</feature>
<evidence type="ECO:0000256" key="1">
    <source>
        <dbReference type="ARBA" id="ARBA00004141"/>
    </source>
</evidence>
<keyword evidence="4" id="KW-0813">Transport</keyword>
<evidence type="ECO:0000256" key="6">
    <source>
        <dbReference type="SAM" id="Phobius"/>
    </source>
</evidence>